<evidence type="ECO:0000313" key="8">
    <source>
        <dbReference type="EMBL" id="PTN07508.1"/>
    </source>
</evidence>
<evidence type="ECO:0000256" key="5">
    <source>
        <dbReference type="ARBA" id="ARBA00022840"/>
    </source>
</evidence>
<comment type="similarity">
    <text evidence="1">Belongs to the GHMP kinase family. GalK subfamily.</text>
</comment>
<sequence length="425" mass="45668">MTKISSLVEKINGGNNPLFHELYGTDETVLKTMADRYAKYMEQYSAAYGSDDVSLFSSPGRTEVGGNHTDHQLGRVLAGAVNLDNIAVAAPNGTNIVRIDSVGFKPFEVDLSDLEIKEFAVTPGNLVRVYAKELKAMGLKVGGFNAIIHGAVPEGSGLSSSASFEVLIGAIFSELFNDGKLDPVDNAKIGQKAEHACHKFCGLMDQTACAVGGFITIDFEDKANPIVKALDFDFATTGYSLVITNTGGSHGGLDKEYNSLPAEMKAVAKELGHDVLRPASIEDVVKSIPAIREKVGDRAILRSIHFQGDNARVVKQVEALEAGNFQGFLGMVIQSGYSSYMYNQNIYVNREPEYQPVALGLALSELVLAGKGAWRVHGGGFAGTIQAFVPNDLLDEYISTLESVYGEGNCHTLFIRSKGSIKLDL</sequence>
<feature type="domain" description="GHMP kinase N-terminal" evidence="6">
    <location>
        <begin position="126"/>
        <end position="213"/>
    </location>
</feature>
<organism evidence="8 9">
    <name type="scientific">Mangrovibacterium marinum</name>
    <dbReference type="NCBI Taxonomy" id="1639118"/>
    <lineage>
        <taxon>Bacteria</taxon>
        <taxon>Pseudomonadati</taxon>
        <taxon>Bacteroidota</taxon>
        <taxon>Bacteroidia</taxon>
        <taxon>Marinilabiliales</taxon>
        <taxon>Prolixibacteraceae</taxon>
        <taxon>Mangrovibacterium</taxon>
    </lineage>
</organism>
<evidence type="ECO:0000256" key="4">
    <source>
        <dbReference type="ARBA" id="ARBA00022777"/>
    </source>
</evidence>
<dbReference type="PANTHER" id="PTHR10457">
    <property type="entry name" value="MEVALONATE KINASE/GALACTOKINASE"/>
    <property type="match status" value="1"/>
</dbReference>
<dbReference type="InterPro" id="IPR006204">
    <property type="entry name" value="GHMP_kinase_N_dom"/>
</dbReference>
<dbReference type="InterPro" id="IPR006206">
    <property type="entry name" value="Mevalonate/galactokinase"/>
</dbReference>
<dbReference type="OrthoDB" id="250531at2"/>
<dbReference type="GO" id="GO:0004335">
    <property type="term" value="F:galactokinase activity"/>
    <property type="evidence" value="ECO:0007669"/>
    <property type="project" value="InterPro"/>
</dbReference>
<dbReference type="GO" id="GO:0006012">
    <property type="term" value="P:galactose metabolic process"/>
    <property type="evidence" value="ECO:0007669"/>
    <property type="project" value="InterPro"/>
</dbReference>
<keyword evidence="2" id="KW-0808">Transferase</keyword>
<keyword evidence="3" id="KW-0547">Nucleotide-binding</keyword>
<dbReference type="InterPro" id="IPR036554">
    <property type="entry name" value="GHMP_kinase_C_sf"/>
</dbReference>
<evidence type="ECO:0000313" key="9">
    <source>
        <dbReference type="Proteomes" id="UP000243525"/>
    </source>
</evidence>
<dbReference type="InterPro" id="IPR020568">
    <property type="entry name" value="Ribosomal_Su5_D2-typ_SF"/>
</dbReference>
<dbReference type="Gene3D" id="3.30.70.890">
    <property type="entry name" value="GHMP kinase, C-terminal domain"/>
    <property type="match status" value="1"/>
</dbReference>
<dbReference type="Pfam" id="PF10509">
    <property type="entry name" value="GalKase_gal_bdg"/>
    <property type="match status" value="1"/>
</dbReference>
<dbReference type="SUPFAM" id="SSF55060">
    <property type="entry name" value="GHMP Kinase, C-terminal domain"/>
    <property type="match status" value="1"/>
</dbReference>
<name>A0A2T5BZ30_9BACT</name>
<dbReference type="SUPFAM" id="SSF54211">
    <property type="entry name" value="Ribosomal protein S5 domain 2-like"/>
    <property type="match status" value="1"/>
</dbReference>
<proteinExistence type="inferred from homology"/>
<feature type="domain" description="Galactokinase N-terminal" evidence="7">
    <location>
        <begin position="42"/>
        <end position="91"/>
    </location>
</feature>
<dbReference type="AlphaFoldDB" id="A0A2T5BZ30"/>
<dbReference type="Pfam" id="PF00288">
    <property type="entry name" value="GHMP_kinases_N"/>
    <property type="match status" value="1"/>
</dbReference>
<comment type="caution">
    <text evidence="8">The sequence shown here is derived from an EMBL/GenBank/DDBJ whole genome shotgun (WGS) entry which is preliminary data.</text>
</comment>
<dbReference type="InterPro" id="IPR000705">
    <property type="entry name" value="Galactokinase"/>
</dbReference>
<protein>
    <submittedName>
        <fullName evidence="8">Galactokinase</fullName>
    </submittedName>
</protein>
<dbReference type="Gene3D" id="3.30.230.10">
    <property type="match status" value="1"/>
</dbReference>
<reference evidence="8 9" key="1">
    <citation type="submission" date="2018-04" db="EMBL/GenBank/DDBJ databases">
        <title>Genomic Encyclopedia of Archaeal and Bacterial Type Strains, Phase II (KMG-II): from individual species to whole genera.</title>
        <authorList>
            <person name="Goeker M."/>
        </authorList>
    </citation>
    <scope>NUCLEOTIDE SEQUENCE [LARGE SCALE GENOMIC DNA]</scope>
    <source>
        <strain evidence="8 9">DSM 28823</strain>
    </source>
</reference>
<keyword evidence="5" id="KW-0067">ATP-binding</keyword>
<keyword evidence="4 8" id="KW-0418">Kinase</keyword>
<dbReference type="GO" id="GO:0005524">
    <property type="term" value="F:ATP binding"/>
    <property type="evidence" value="ECO:0007669"/>
    <property type="project" value="UniProtKB-KW"/>
</dbReference>
<dbReference type="PANTHER" id="PTHR10457:SF7">
    <property type="entry name" value="GALACTOKINASE-RELATED"/>
    <property type="match status" value="1"/>
</dbReference>
<dbReference type="PRINTS" id="PR00473">
    <property type="entry name" value="GALCTOKINASE"/>
</dbReference>
<evidence type="ECO:0000259" key="7">
    <source>
        <dbReference type="Pfam" id="PF10509"/>
    </source>
</evidence>
<keyword evidence="9" id="KW-1185">Reference proteome</keyword>
<dbReference type="PIRSF" id="PIRSF000530">
    <property type="entry name" value="Galactokinase"/>
    <property type="match status" value="1"/>
</dbReference>
<dbReference type="InterPro" id="IPR019539">
    <property type="entry name" value="GalKase_N"/>
</dbReference>
<dbReference type="PROSITE" id="PS00627">
    <property type="entry name" value="GHMP_KINASES_ATP"/>
    <property type="match status" value="1"/>
</dbReference>
<gene>
    <name evidence="8" type="ORF">C8N47_11630</name>
</gene>
<dbReference type="InterPro" id="IPR006203">
    <property type="entry name" value="GHMP_knse_ATP-bd_CS"/>
</dbReference>
<dbReference type="EMBL" id="QAAD01000016">
    <property type="protein sequence ID" value="PTN07508.1"/>
    <property type="molecule type" value="Genomic_DNA"/>
</dbReference>
<accession>A0A2T5BZ30</accession>
<evidence type="ECO:0000259" key="6">
    <source>
        <dbReference type="Pfam" id="PF00288"/>
    </source>
</evidence>
<dbReference type="InterPro" id="IPR014721">
    <property type="entry name" value="Ribsml_uS5_D2-typ_fold_subgr"/>
</dbReference>
<evidence type="ECO:0000256" key="2">
    <source>
        <dbReference type="ARBA" id="ARBA00022679"/>
    </source>
</evidence>
<dbReference type="GO" id="GO:0005829">
    <property type="term" value="C:cytosol"/>
    <property type="evidence" value="ECO:0007669"/>
    <property type="project" value="TreeGrafter"/>
</dbReference>
<evidence type="ECO:0000256" key="3">
    <source>
        <dbReference type="ARBA" id="ARBA00022741"/>
    </source>
</evidence>
<dbReference type="Proteomes" id="UP000243525">
    <property type="component" value="Unassembled WGS sequence"/>
</dbReference>
<evidence type="ECO:0000256" key="1">
    <source>
        <dbReference type="ARBA" id="ARBA00006566"/>
    </source>
</evidence>
<dbReference type="PRINTS" id="PR00959">
    <property type="entry name" value="MEVGALKINASE"/>
</dbReference>
<dbReference type="RefSeq" id="WP_107823203.1">
    <property type="nucleotide sequence ID" value="NZ_QAAD01000016.1"/>
</dbReference>